<feature type="transmembrane region" description="Helical" evidence="1">
    <location>
        <begin position="12"/>
        <end position="33"/>
    </location>
</feature>
<dbReference type="EMBL" id="JTCM02000025">
    <property type="protein sequence ID" value="NEU73544.1"/>
    <property type="molecule type" value="Genomic_DNA"/>
</dbReference>
<keyword evidence="1" id="KW-0472">Membrane</keyword>
<evidence type="ECO:0000313" key="2">
    <source>
        <dbReference type="EMBL" id="NEU73544.1"/>
    </source>
</evidence>
<feature type="transmembrane region" description="Helical" evidence="1">
    <location>
        <begin position="68"/>
        <end position="90"/>
    </location>
</feature>
<feature type="transmembrane region" description="Helical" evidence="1">
    <location>
        <begin position="133"/>
        <end position="156"/>
    </location>
</feature>
<comment type="caution">
    <text evidence="2">The sequence shown here is derived from an EMBL/GenBank/DDBJ whole genome shotgun (WGS) entry which is preliminary data.</text>
</comment>
<keyword evidence="3" id="KW-1185">Reference proteome</keyword>
<keyword evidence="1" id="KW-0812">Transmembrane</keyword>
<dbReference type="Proteomes" id="UP000031549">
    <property type="component" value="Unassembled WGS sequence"/>
</dbReference>
<evidence type="ECO:0000256" key="1">
    <source>
        <dbReference type="SAM" id="Phobius"/>
    </source>
</evidence>
<keyword evidence="1" id="KW-1133">Transmembrane helix</keyword>
<dbReference type="AlphaFoldDB" id="A0A846HA31"/>
<evidence type="ECO:0000313" key="3">
    <source>
        <dbReference type="Proteomes" id="UP000031549"/>
    </source>
</evidence>
<gene>
    <name evidence="2" type="ORF">PI95_013455</name>
</gene>
<feature type="transmembrane region" description="Helical" evidence="1">
    <location>
        <begin position="102"/>
        <end position="121"/>
    </location>
</feature>
<name>A0A846HA31_9CYAN</name>
<dbReference type="RefSeq" id="WP_039740981.1">
    <property type="nucleotide sequence ID" value="NZ_JTCM02000025.1"/>
</dbReference>
<organism evidence="2 3">
    <name type="scientific">Hassallia byssoidea VB512170</name>
    <dbReference type="NCBI Taxonomy" id="1304833"/>
    <lineage>
        <taxon>Bacteria</taxon>
        <taxon>Bacillati</taxon>
        <taxon>Cyanobacteriota</taxon>
        <taxon>Cyanophyceae</taxon>
        <taxon>Nostocales</taxon>
        <taxon>Tolypothrichaceae</taxon>
        <taxon>Hassallia</taxon>
    </lineage>
</organism>
<proteinExistence type="predicted"/>
<feature type="transmembrane region" description="Helical" evidence="1">
    <location>
        <begin position="162"/>
        <end position="184"/>
    </location>
</feature>
<sequence>MVLKPVKSELGFTLLWTVTTFSGFLLSLLFVEIGEKADVGILQAAIGSSAIALPQSFLLRQRIFSKMWVLSTVFGWIVITAISVGAMGWIVSTSQFLPFRVVYGSVYAAIGGFVIGFFQWLAICPSVPSAWRWIFISSLSWAIAIPVGSVIGMLLYRLSRVFLGEIVGLAITWLLVAIITGINADKIFR</sequence>
<protein>
    <submittedName>
        <fullName evidence="2">Uncharacterized protein</fullName>
    </submittedName>
</protein>
<accession>A0A846HA31</accession>
<reference evidence="2 3" key="1">
    <citation type="journal article" date="2015" name="Genome Announc.">
        <title>Draft Genome Sequence of Cyanobacterium Hassallia byssoidea Strain VB512170, Isolated from Monuments in India.</title>
        <authorList>
            <person name="Singh D."/>
            <person name="Chandrababunaidu M.M."/>
            <person name="Panda A."/>
            <person name="Sen D."/>
            <person name="Bhattacharyya S."/>
            <person name="Adhikary S.P."/>
            <person name="Tripathy S."/>
        </authorList>
    </citation>
    <scope>NUCLEOTIDE SEQUENCE [LARGE SCALE GENOMIC DNA]</scope>
    <source>
        <strain evidence="2 3">VB512170</strain>
    </source>
</reference>